<dbReference type="Pfam" id="PF06676">
    <property type="entry name" value="DUF1178"/>
    <property type="match status" value="1"/>
</dbReference>
<evidence type="ECO:0000313" key="3">
    <source>
        <dbReference type="Proteomes" id="UP000621856"/>
    </source>
</evidence>
<dbReference type="AlphaFoldDB" id="A0A8J3A6F7"/>
<dbReference type="Proteomes" id="UP000818603">
    <property type="component" value="Unassembled WGS sequence"/>
</dbReference>
<evidence type="ECO:0000313" key="2">
    <source>
        <dbReference type="EMBL" id="NHK27453.1"/>
    </source>
</evidence>
<name>A0A8J3A6F7_9PROT</name>
<reference evidence="1" key="1">
    <citation type="journal article" date="2014" name="Int. J. Syst. Evol. Microbiol.">
        <title>Complete genome sequence of Corynebacterium casei LMG S-19264T (=DSM 44701T), isolated from a smear-ripened cheese.</title>
        <authorList>
            <consortium name="US DOE Joint Genome Institute (JGI-PGF)"/>
            <person name="Walter F."/>
            <person name="Albersmeier A."/>
            <person name="Kalinowski J."/>
            <person name="Ruckert C."/>
        </authorList>
    </citation>
    <scope>NUCLEOTIDE SEQUENCE</scope>
    <source>
        <strain evidence="1">CGMCC 1.14984</strain>
    </source>
</reference>
<accession>A0A8J3A6F7</accession>
<keyword evidence="4" id="KW-1185">Reference proteome</keyword>
<organism evidence="1 3">
    <name type="scientific">Aquisalinus luteolus</name>
    <dbReference type="NCBI Taxonomy" id="1566827"/>
    <lineage>
        <taxon>Bacteria</taxon>
        <taxon>Pseudomonadati</taxon>
        <taxon>Pseudomonadota</taxon>
        <taxon>Alphaproteobacteria</taxon>
        <taxon>Parvularculales</taxon>
        <taxon>Parvularculaceae</taxon>
        <taxon>Aquisalinus</taxon>
    </lineage>
</organism>
<dbReference type="RefSeq" id="WP_155138420.1">
    <property type="nucleotide sequence ID" value="NZ_BMGZ01000001.1"/>
</dbReference>
<reference evidence="1" key="3">
    <citation type="submission" date="2020-09" db="EMBL/GenBank/DDBJ databases">
        <authorList>
            <person name="Sun Q."/>
            <person name="Zhou Y."/>
        </authorList>
    </citation>
    <scope>NUCLEOTIDE SEQUENCE</scope>
    <source>
        <strain evidence="1">CGMCC 1.14984</strain>
    </source>
</reference>
<dbReference type="PIRSF" id="PIRSF032131">
    <property type="entry name" value="UCP032131"/>
    <property type="match status" value="1"/>
</dbReference>
<evidence type="ECO:0000313" key="4">
    <source>
        <dbReference type="Proteomes" id="UP000818603"/>
    </source>
</evidence>
<dbReference type="Proteomes" id="UP000621856">
    <property type="component" value="Unassembled WGS sequence"/>
</dbReference>
<dbReference type="EMBL" id="BMGZ01000001">
    <property type="protein sequence ID" value="GGH95486.1"/>
    <property type="molecule type" value="Genomic_DNA"/>
</dbReference>
<proteinExistence type="predicted"/>
<reference evidence="2 4" key="2">
    <citation type="submission" date="2020-02" db="EMBL/GenBank/DDBJ databases">
        <title>Genome sequence of Parvularcula flava strain NH6-79.</title>
        <authorList>
            <person name="Abdul Karim M.H."/>
            <person name="Lam M.Q."/>
            <person name="Chen S.J."/>
            <person name="Yahya A."/>
            <person name="Shahir S."/>
            <person name="Shamsir M.S."/>
            <person name="Chong C.S."/>
        </authorList>
    </citation>
    <scope>NUCLEOTIDE SEQUENCE [LARGE SCALE GENOMIC DNA]</scope>
    <source>
        <strain evidence="2 4">NH6-79</strain>
    </source>
</reference>
<dbReference type="InterPro" id="IPR009562">
    <property type="entry name" value="DUF1178"/>
</dbReference>
<evidence type="ECO:0000313" key="1">
    <source>
        <dbReference type="EMBL" id="GGH95486.1"/>
    </source>
</evidence>
<gene>
    <name evidence="2" type="ORF">FF098_006010</name>
    <name evidence="1" type="ORF">GCM10011355_12140</name>
</gene>
<dbReference type="EMBL" id="VCJR02000001">
    <property type="protein sequence ID" value="NHK27453.1"/>
    <property type="molecule type" value="Genomic_DNA"/>
</dbReference>
<sequence>MIKYQLKCDQAHEFEGWFSNSADYDAQAEKELLECPHCGSSEVSKALMAPAIARSGSLSSSAKNDERIEAFKRDYMQAAKRARDYVEKNFDNVGKRFPEEARRIHYGETKERGIYGEATQQEVSDLIDEGVEIAPLPDVLSPDEAKKKMN</sequence>
<protein>
    <submittedName>
        <fullName evidence="2">DUF1178 family protein</fullName>
    </submittedName>
</protein>
<comment type="caution">
    <text evidence="1">The sequence shown here is derived from an EMBL/GenBank/DDBJ whole genome shotgun (WGS) entry which is preliminary data.</text>
</comment>